<protein>
    <submittedName>
        <fullName evidence="1">Uncharacterized protein</fullName>
    </submittedName>
</protein>
<comment type="caution">
    <text evidence="1">The sequence shown here is derived from an EMBL/GenBank/DDBJ whole genome shotgun (WGS) entry which is preliminary data.</text>
</comment>
<gene>
    <name evidence="1" type="ORF">OMM_04715</name>
</gene>
<dbReference type="EMBL" id="ATBP01001044">
    <property type="protein sequence ID" value="ETR68180.1"/>
    <property type="molecule type" value="Genomic_DNA"/>
</dbReference>
<evidence type="ECO:0000313" key="1">
    <source>
        <dbReference type="EMBL" id="ETR68180.1"/>
    </source>
</evidence>
<name>A0A1V1P024_9BACT</name>
<evidence type="ECO:0000313" key="2">
    <source>
        <dbReference type="Proteomes" id="UP000189670"/>
    </source>
</evidence>
<organism evidence="1 2">
    <name type="scientific">Candidatus Magnetoglobus multicellularis str. Araruama</name>
    <dbReference type="NCBI Taxonomy" id="890399"/>
    <lineage>
        <taxon>Bacteria</taxon>
        <taxon>Pseudomonadati</taxon>
        <taxon>Thermodesulfobacteriota</taxon>
        <taxon>Desulfobacteria</taxon>
        <taxon>Desulfobacterales</taxon>
        <taxon>Desulfobacteraceae</taxon>
        <taxon>Candidatus Magnetoglobus</taxon>
    </lineage>
</organism>
<accession>A0A1V1P024</accession>
<reference evidence="2" key="1">
    <citation type="submission" date="2012-11" db="EMBL/GenBank/DDBJ databases">
        <authorList>
            <person name="Lucero-Rivera Y.E."/>
            <person name="Tovar-Ramirez D."/>
        </authorList>
    </citation>
    <scope>NUCLEOTIDE SEQUENCE [LARGE SCALE GENOMIC DNA]</scope>
    <source>
        <strain evidence="2">Araruama</strain>
    </source>
</reference>
<dbReference type="AlphaFoldDB" id="A0A1V1P024"/>
<sequence length="262" mass="30560">MDTHLDIDNYFFKHITKGMLPMDNHQIVISYDSQDFDAAKKLSNDLTNKGLQAKLVNYDAIENPTDLVKYSHFLALLSKHPEKLAEFFKRLFTELENYLYTNQNFLIPIATDDSYNENENPDNLPIISTPLSLTDYDNCLSRIVKIIHPPQLKDIDNNKELSFQWTVTSELFKLPEDTRIQICRQYLGINYGLDLPTNSLCKRLLEECNHNGTLNELWEKIQSCQPEEDIIQSSQPEKELDDLLIEFYDSRYLTVDQVKNSQ</sequence>
<proteinExistence type="predicted"/>
<dbReference type="Proteomes" id="UP000189670">
    <property type="component" value="Unassembled WGS sequence"/>
</dbReference>